<dbReference type="Pfam" id="PF05069">
    <property type="entry name" value="Phage_tail_S"/>
    <property type="match status" value="1"/>
</dbReference>
<dbReference type="InterPro" id="IPR006522">
    <property type="entry name" value="Phage_virion_morphogenesis"/>
</dbReference>
<dbReference type="NCBIfam" id="TIGR01635">
    <property type="entry name" value="tail_comp_S"/>
    <property type="match status" value="1"/>
</dbReference>
<dbReference type="EMBL" id="PJNW01000002">
    <property type="protein sequence ID" value="PKR90872.1"/>
    <property type="molecule type" value="Genomic_DNA"/>
</dbReference>
<dbReference type="RefSeq" id="WP_101288135.1">
    <property type="nucleotide sequence ID" value="NZ_FOUQ01000001.1"/>
</dbReference>
<sequence length="191" mass="21560">MAGASITVDDAVVLEAIDDYARRADDRRPLMASIGAYLVTSSQRRIERETGPGGVKWGRLSPRTANRRVNGRARGYDHMLRVSGRLYGSLTSSSDNDSAEAGTNVIYAGPHQFGAEIVQHARSQRIYRFYDKRSDRIDYRFRSRSRSNFESWVTIGEHKVTVPARPFLGFDDYDQGEVIQIVADYYMEGTP</sequence>
<protein>
    <submittedName>
        <fullName evidence="1">Phage virion morphogenesis protein</fullName>
    </submittedName>
</protein>
<reference evidence="1 2" key="1">
    <citation type="submission" date="2017-12" db="EMBL/GenBank/DDBJ databases">
        <title>Anaerobic carbon monoxide metabolism by Pleomorphomonas carboxyditropha sp. nov., a new mesophilic hydrogenogenic carboxidotroph.</title>
        <authorList>
            <person name="Esquivel-Elizondo S."/>
            <person name="Krajmalnik-Brown R."/>
        </authorList>
    </citation>
    <scope>NUCLEOTIDE SEQUENCE [LARGE SCALE GENOMIC DNA]</scope>
    <source>
        <strain evidence="1 2">R5-392</strain>
    </source>
</reference>
<dbReference type="Proteomes" id="UP000233491">
    <property type="component" value="Unassembled WGS sequence"/>
</dbReference>
<name>A0A1I4Q7Y0_9HYPH</name>
<keyword evidence="2" id="KW-1185">Reference proteome</keyword>
<gene>
    <name evidence="1" type="ORF">CXZ10_05850</name>
</gene>
<evidence type="ECO:0000313" key="1">
    <source>
        <dbReference type="EMBL" id="PKR90872.1"/>
    </source>
</evidence>
<comment type="caution">
    <text evidence="1">The sequence shown here is derived from an EMBL/GenBank/DDBJ whole genome shotgun (WGS) entry which is preliminary data.</text>
</comment>
<proteinExistence type="predicted"/>
<accession>A0A1I4Q7Y0</accession>
<evidence type="ECO:0000313" key="2">
    <source>
        <dbReference type="Proteomes" id="UP000233491"/>
    </source>
</evidence>
<organism evidence="1 2">
    <name type="scientific">Pleomorphomonas diazotrophica</name>
    <dbReference type="NCBI Taxonomy" id="1166257"/>
    <lineage>
        <taxon>Bacteria</taxon>
        <taxon>Pseudomonadati</taxon>
        <taxon>Pseudomonadota</taxon>
        <taxon>Alphaproteobacteria</taxon>
        <taxon>Hyphomicrobiales</taxon>
        <taxon>Pleomorphomonadaceae</taxon>
        <taxon>Pleomorphomonas</taxon>
    </lineage>
</organism>
<dbReference type="OrthoDB" id="2081253at2"/>
<dbReference type="AlphaFoldDB" id="A0A1I4Q7Y0"/>